<sequence>MLFNLEPGDTLYSDKHRVATVKVNDKEGNVK</sequence>
<dbReference type="AlphaFoldDB" id="A0A3B0IW35"/>
<reference evidence="1" key="1">
    <citation type="submission" date="2018-04" db="EMBL/GenBank/DDBJ databases">
        <authorList>
            <person name="Go L.Y."/>
            <person name="Mitchell J.A."/>
        </authorList>
    </citation>
    <scope>NUCLEOTIDE SEQUENCE</scope>
    <source>
        <strain evidence="1">WBAD</strain>
    </source>
</reference>
<proteinExistence type="predicted"/>
<protein>
    <submittedName>
        <fullName evidence="1">Uncharacterized protein</fullName>
    </submittedName>
</protein>
<name>A0A3B0IW35_9RICK</name>
<dbReference type="EMBL" id="OUNE01000168">
    <property type="protein sequence ID" value="SPP33357.1"/>
    <property type="molecule type" value="Genomic_DNA"/>
</dbReference>
<evidence type="ECO:0000313" key="1">
    <source>
        <dbReference type="EMBL" id="SPP33357.1"/>
    </source>
</evidence>
<gene>
    <name evidence="1" type="ORF">WBAD_0957</name>
</gene>
<accession>A0A3B0IW35</accession>
<organism evidence="1">
    <name type="scientific">Wolbachia endosymbiont of Aleurodicus dispersus</name>
    <dbReference type="NCBI Taxonomy" id="1288877"/>
    <lineage>
        <taxon>Bacteria</taxon>
        <taxon>Pseudomonadati</taxon>
        <taxon>Pseudomonadota</taxon>
        <taxon>Alphaproteobacteria</taxon>
        <taxon>Rickettsiales</taxon>
        <taxon>Anaplasmataceae</taxon>
        <taxon>Wolbachieae</taxon>
        <taxon>Wolbachia</taxon>
    </lineage>
</organism>